<name>A9F165_SORC5</name>
<evidence type="ECO:0000313" key="5">
    <source>
        <dbReference type="EMBL" id="CAN91336.1"/>
    </source>
</evidence>
<dbReference type="InterPro" id="IPR029052">
    <property type="entry name" value="Metallo-depent_PP-like"/>
</dbReference>
<feature type="signal peptide" evidence="2">
    <location>
        <begin position="1"/>
        <end position="18"/>
    </location>
</feature>
<dbReference type="Pfam" id="PF09423">
    <property type="entry name" value="PhoD"/>
    <property type="match status" value="1"/>
</dbReference>
<dbReference type="HOGENOM" id="CLU_015982_1_0_7"/>
<dbReference type="SUPFAM" id="SSF56300">
    <property type="entry name" value="Metallo-dependent phosphatases"/>
    <property type="match status" value="1"/>
</dbReference>
<keyword evidence="6" id="KW-1185">Reference proteome</keyword>
<dbReference type="PANTHER" id="PTHR43606:SF7">
    <property type="entry name" value="PHOSPHATASE, PUTATIVE (AFU_ORTHOLOGUE AFUA_6G08710)-RELATED"/>
    <property type="match status" value="1"/>
</dbReference>
<dbReference type="STRING" id="448385.sce1179"/>
<sequence length="541" mass="59198">MSMARRSILCSVSMFSLAALPGLSGGWGAAPDGDAPLPASGDAPSPASEVSKTVFQHGVASGDPLPDAVILWTRVTAGKAGAVAVTWQIALDAGFTRIVGSGALLTDEERDHTVKVDAGGLDPGKTYYYRFIALGGSSPVGRTRTAPRGRAGRLRFAVASCASYAHGLFHGYRHIAARLDLDAVIHLGDYIYEFGAGQYGSARHYEPAHEIVTLADYRARYAQYRRDRDLQAAHQQHPFITVWDDHELANNTWKGGAGNHAWPAEGAWEERRAVAQRAYAEWMPIRERGEELRCAGRIWRALRYGDLVDLFLLDTRAWGRDRQADPGDRAAIEAPARTILGRDQEAWLRAELAGSTAAWKVIGQQVLMGQLPQDLNTDAWDGYPAARQRFFELLDEERVRDVVVLSGDTHASWAIDLAPAPLDPARYDAATGRGALAVEIAVPGITSPWLTEEQARAAEPLFLANPHVQYADLWRRGYAILDVTPERVQGAWFLYDAPERPQVDEVFAAAFAARRGESHLRREEAAALAIDDPPEAAPRVS</sequence>
<dbReference type="KEGG" id="scl:sce1179"/>
<dbReference type="eggNOG" id="COG3540">
    <property type="taxonomic scope" value="Bacteria"/>
</dbReference>
<keyword evidence="2" id="KW-0732">Signal</keyword>
<accession>A9F165</accession>
<feature type="region of interest" description="Disordered" evidence="1">
    <location>
        <begin position="31"/>
        <end position="51"/>
    </location>
</feature>
<dbReference type="AlphaFoldDB" id="A9F165"/>
<dbReference type="InterPro" id="IPR052900">
    <property type="entry name" value="Phospholipid_Metab_Enz"/>
</dbReference>
<dbReference type="Gene3D" id="2.60.40.380">
    <property type="entry name" value="Purple acid phosphatase-like, N-terminal"/>
    <property type="match status" value="1"/>
</dbReference>
<proteinExistence type="predicted"/>
<feature type="domain" description="Phospholipase D N-terminal" evidence="4">
    <location>
        <begin position="57"/>
        <end position="145"/>
    </location>
</feature>
<reference evidence="5 6" key="1">
    <citation type="journal article" date="2007" name="Nat. Biotechnol.">
        <title>Complete genome sequence of the myxobacterium Sorangium cellulosum.</title>
        <authorList>
            <person name="Schneiker S."/>
            <person name="Perlova O."/>
            <person name="Kaiser O."/>
            <person name="Gerth K."/>
            <person name="Alici A."/>
            <person name="Altmeyer M.O."/>
            <person name="Bartels D."/>
            <person name="Bekel T."/>
            <person name="Beyer S."/>
            <person name="Bode E."/>
            <person name="Bode H.B."/>
            <person name="Bolten C.J."/>
            <person name="Choudhuri J.V."/>
            <person name="Doss S."/>
            <person name="Elnakady Y.A."/>
            <person name="Frank B."/>
            <person name="Gaigalat L."/>
            <person name="Goesmann A."/>
            <person name="Groeger C."/>
            <person name="Gross F."/>
            <person name="Jelsbak L."/>
            <person name="Jelsbak L."/>
            <person name="Kalinowski J."/>
            <person name="Kegler C."/>
            <person name="Knauber T."/>
            <person name="Konietzny S."/>
            <person name="Kopp M."/>
            <person name="Krause L."/>
            <person name="Krug D."/>
            <person name="Linke B."/>
            <person name="Mahmud T."/>
            <person name="Martinez-Arias R."/>
            <person name="McHardy A.C."/>
            <person name="Merai M."/>
            <person name="Meyer F."/>
            <person name="Mormann S."/>
            <person name="Munoz-Dorado J."/>
            <person name="Perez J."/>
            <person name="Pradella S."/>
            <person name="Rachid S."/>
            <person name="Raddatz G."/>
            <person name="Rosenau F."/>
            <person name="Rueckert C."/>
            <person name="Sasse F."/>
            <person name="Scharfe M."/>
            <person name="Schuster S.C."/>
            <person name="Suen G."/>
            <person name="Treuner-Lange A."/>
            <person name="Velicer G.J."/>
            <person name="Vorholter F.-J."/>
            <person name="Weissman K.J."/>
            <person name="Welch R.D."/>
            <person name="Wenzel S.C."/>
            <person name="Whitworth D.E."/>
            <person name="Wilhelm S."/>
            <person name="Wittmann C."/>
            <person name="Bloecker H."/>
            <person name="Puehler A."/>
            <person name="Mueller R."/>
        </authorList>
    </citation>
    <scope>NUCLEOTIDE SEQUENCE [LARGE SCALE GENOMIC DNA]</scope>
    <source>
        <strain evidence="6">So ce56</strain>
    </source>
</reference>
<evidence type="ECO:0000256" key="2">
    <source>
        <dbReference type="SAM" id="SignalP"/>
    </source>
</evidence>
<dbReference type="OrthoDB" id="327733at2"/>
<keyword evidence="5" id="KW-0378">Hydrolase</keyword>
<evidence type="ECO:0000259" key="4">
    <source>
        <dbReference type="Pfam" id="PF16655"/>
    </source>
</evidence>
<feature type="domain" description="PhoD-like phosphatase metallophosphatase" evidence="3">
    <location>
        <begin position="156"/>
        <end position="492"/>
    </location>
</feature>
<dbReference type="EMBL" id="AM746676">
    <property type="protein sequence ID" value="CAN91336.1"/>
    <property type="molecule type" value="Genomic_DNA"/>
</dbReference>
<dbReference type="Pfam" id="PF16655">
    <property type="entry name" value="PhoD_N"/>
    <property type="match status" value="1"/>
</dbReference>
<dbReference type="InterPro" id="IPR032093">
    <property type="entry name" value="PhoD_N"/>
</dbReference>
<dbReference type="Gene3D" id="3.60.21.70">
    <property type="entry name" value="PhoD-like phosphatase"/>
    <property type="match status" value="1"/>
</dbReference>
<dbReference type="InterPro" id="IPR038607">
    <property type="entry name" value="PhoD-like_sf"/>
</dbReference>
<evidence type="ECO:0000313" key="6">
    <source>
        <dbReference type="Proteomes" id="UP000002139"/>
    </source>
</evidence>
<dbReference type="PANTHER" id="PTHR43606">
    <property type="entry name" value="PHOSPHATASE, PUTATIVE (AFU_ORTHOLOGUE AFUA_6G08710)-RELATED"/>
    <property type="match status" value="1"/>
</dbReference>
<evidence type="ECO:0000256" key="1">
    <source>
        <dbReference type="SAM" id="MobiDB-lite"/>
    </source>
</evidence>
<organism evidence="5 6">
    <name type="scientific">Sorangium cellulosum (strain So ce56)</name>
    <name type="common">Polyangium cellulosum (strain So ce56)</name>
    <dbReference type="NCBI Taxonomy" id="448385"/>
    <lineage>
        <taxon>Bacteria</taxon>
        <taxon>Pseudomonadati</taxon>
        <taxon>Myxococcota</taxon>
        <taxon>Polyangia</taxon>
        <taxon>Polyangiales</taxon>
        <taxon>Polyangiaceae</taxon>
        <taxon>Sorangium</taxon>
    </lineage>
</organism>
<evidence type="ECO:0000259" key="3">
    <source>
        <dbReference type="Pfam" id="PF09423"/>
    </source>
</evidence>
<dbReference type="EC" id="3.1.4.1" evidence="5"/>
<dbReference type="CDD" id="cd07389">
    <property type="entry name" value="MPP_PhoD"/>
    <property type="match status" value="1"/>
</dbReference>
<feature type="compositionally biased region" description="Low complexity" evidence="1">
    <location>
        <begin position="31"/>
        <end position="48"/>
    </location>
</feature>
<gene>
    <name evidence="5" type="primary">phoD</name>
    <name evidence="5" type="ordered locus">sce1179</name>
</gene>
<feature type="chain" id="PRO_5002738505" evidence="2">
    <location>
        <begin position="19"/>
        <end position="541"/>
    </location>
</feature>
<dbReference type="GO" id="GO:0004528">
    <property type="term" value="F:phosphodiesterase I activity"/>
    <property type="evidence" value="ECO:0007669"/>
    <property type="project" value="UniProtKB-EC"/>
</dbReference>
<dbReference type="Proteomes" id="UP000002139">
    <property type="component" value="Chromosome"/>
</dbReference>
<protein>
    <submittedName>
        <fullName evidence="5">Alkaline phosphatase</fullName>
        <ecNumber evidence="5">3.1.4.1</ecNumber>
    </submittedName>
</protein>
<dbReference type="InterPro" id="IPR018946">
    <property type="entry name" value="PhoD-like_MPP"/>
</dbReference>